<dbReference type="CDD" id="cd00293">
    <property type="entry name" value="USP-like"/>
    <property type="match status" value="1"/>
</dbReference>
<evidence type="ECO:0000313" key="3">
    <source>
        <dbReference type="EMBL" id="MDR7099036.1"/>
    </source>
</evidence>
<dbReference type="InterPro" id="IPR006015">
    <property type="entry name" value="Universal_stress_UspA"/>
</dbReference>
<gene>
    <name evidence="3" type="ORF">J2X04_001383</name>
</gene>
<accession>A0ABU1VNH2</accession>
<protein>
    <submittedName>
        <fullName evidence="3">Nucleotide-binding universal stress UspA family protein</fullName>
    </submittedName>
</protein>
<comment type="similarity">
    <text evidence="1">Belongs to the universal stress protein A family.</text>
</comment>
<name>A0ABU1VNH2_9GAMM</name>
<dbReference type="RefSeq" id="WP_310053187.1">
    <property type="nucleotide sequence ID" value="NZ_JAVDVW010000001.1"/>
</dbReference>
<dbReference type="PRINTS" id="PR01438">
    <property type="entry name" value="UNVRSLSTRESS"/>
</dbReference>
<evidence type="ECO:0000259" key="2">
    <source>
        <dbReference type="Pfam" id="PF00582"/>
    </source>
</evidence>
<sequence>MDLLVRATRYPDWDAGVAFAARLAGQLRTGLTGLHVVQGGIPPVWEYDSGLLLAEYAAAIDEQVRAAEQAAPLFEAWAESTGAVFPRWLVARGHVGDALRFTSNWHDLLVLARDADEMWSGPAALASIILHAGLPCLVVPPGHQALALDCVVVAWNGSIEAIRALHGALPLLRRAKRIVLLTGTRKAMLPPVRVPEFALEQWCRRHELPVEFEAMDDTADQGAPILEAAHAAYADLLVMGAYGHTRFTERILGGVTRFMLEHADLPLLMRH</sequence>
<dbReference type="InterPro" id="IPR006016">
    <property type="entry name" value="UspA"/>
</dbReference>
<keyword evidence="4" id="KW-1185">Reference proteome</keyword>
<comment type="caution">
    <text evidence="3">The sequence shown here is derived from an EMBL/GenBank/DDBJ whole genome shotgun (WGS) entry which is preliminary data.</text>
</comment>
<organism evidence="3 4">
    <name type="scientific">Agrilutibacter niabensis</name>
    <dbReference type="NCBI Taxonomy" id="380628"/>
    <lineage>
        <taxon>Bacteria</taxon>
        <taxon>Pseudomonadati</taxon>
        <taxon>Pseudomonadota</taxon>
        <taxon>Gammaproteobacteria</taxon>
        <taxon>Lysobacterales</taxon>
        <taxon>Lysobacteraceae</taxon>
        <taxon>Agrilutibacter</taxon>
    </lineage>
</organism>
<proteinExistence type="inferred from homology"/>
<dbReference type="SUPFAM" id="SSF52402">
    <property type="entry name" value="Adenine nucleotide alpha hydrolases-like"/>
    <property type="match status" value="2"/>
</dbReference>
<evidence type="ECO:0000256" key="1">
    <source>
        <dbReference type="ARBA" id="ARBA00008791"/>
    </source>
</evidence>
<dbReference type="Gene3D" id="3.40.50.12370">
    <property type="match status" value="1"/>
</dbReference>
<reference evidence="3 4" key="1">
    <citation type="submission" date="2023-07" db="EMBL/GenBank/DDBJ databases">
        <title>Sorghum-associated microbial communities from plants grown in Nebraska, USA.</title>
        <authorList>
            <person name="Schachtman D."/>
        </authorList>
    </citation>
    <scope>NUCLEOTIDE SEQUENCE [LARGE SCALE GENOMIC DNA]</scope>
    <source>
        <strain evidence="3 4">BE187</strain>
    </source>
</reference>
<dbReference type="Proteomes" id="UP001267878">
    <property type="component" value="Unassembled WGS sequence"/>
</dbReference>
<evidence type="ECO:0000313" key="4">
    <source>
        <dbReference type="Proteomes" id="UP001267878"/>
    </source>
</evidence>
<dbReference type="EMBL" id="JAVDVW010000001">
    <property type="protein sequence ID" value="MDR7099036.1"/>
    <property type="molecule type" value="Genomic_DNA"/>
</dbReference>
<feature type="domain" description="UspA" evidence="2">
    <location>
        <begin position="210"/>
        <end position="269"/>
    </location>
</feature>
<dbReference type="Pfam" id="PF00582">
    <property type="entry name" value="Usp"/>
    <property type="match status" value="1"/>
</dbReference>